<evidence type="ECO:0000256" key="2">
    <source>
        <dbReference type="SAM" id="Coils"/>
    </source>
</evidence>
<evidence type="ECO:0000313" key="6">
    <source>
        <dbReference type="Proteomes" id="UP001500037"/>
    </source>
</evidence>
<dbReference type="Gene3D" id="3.30.70.1880">
    <property type="entry name" value="Protein of unknown function DUF881"/>
    <property type="match status" value="1"/>
</dbReference>
<dbReference type="InterPro" id="IPR010273">
    <property type="entry name" value="DUF881"/>
</dbReference>
<protein>
    <submittedName>
        <fullName evidence="5">DUF881 domain-containing protein</fullName>
    </submittedName>
</protein>
<keyword evidence="2" id="KW-0175">Coiled coil</keyword>
<feature type="coiled-coil region" evidence="2">
    <location>
        <begin position="77"/>
        <end position="104"/>
    </location>
</feature>
<gene>
    <name evidence="5" type="ORF">GCM10009665_64580</name>
</gene>
<dbReference type="EMBL" id="BAAALF010000178">
    <property type="protein sequence ID" value="GAA1266695.1"/>
    <property type="molecule type" value="Genomic_DNA"/>
</dbReference>
<keyword evidence="4" id="KW-0812">Transmembrane</keyword>
<sequence length="341" mass="33789">MTLLTQVMDHSLDEGYAEAARARGEEGSRRLPTTTQGRLLLALGLGLAAVVVTVSGVSAQEAEPALAKQHNALLQRVTDATSAADKLQHDVEALRAQVDQAQRRALRDSGGDAGLSALAGSVGTGAVSGPGLRLVLGDASGTGGGGGVDPRTADGFGQGRLHDRDLQLIVNGLWQAGAEAVSVNGQRLTALSAIRAAGDAILVDNRPLVPPYTVLAIGDQRKMPGAFQDSMGGHYLGILQDSYGIKATVTPERALTLPAAVGFTLRLAVPDAATPAASASVPPSAGASASPSAPSSSAAAAGASAGSSPSPPASAAASRTASPAAAPTASPRPSTTGAAKP</sequence>
<dbReference type="Pfam" id="PF05949">
    <property type="entry name" value="DUF881"/>
    <property type="match status" value="1"/>
</dbReference>
<dbReference type="PANTHER" id="PTHR37313">
    <property type="entry name" value="UPF0749 PROTEIN RV1825"/>
    <property type="match status" value="1"/>
</dbReference>
<accession>A0ABN1WX43</accession>
<evidence type="ECO:0000256" key="4">
    <source>
        <dbReference type="SAM" id="Phobius"/>
    </source>
</evidence>
<name>A0ABN1WX43_9ACTN</name>
<keyword evidence="4" id="KW-0472">Membrane</keyword>
<comment type="similarity">
    <text evidence="1">Belongs to the UPF0749 family.</text>
</comment>
<proteinExistence type="inferred from homology"/>
<dbReference type="PANTHER" id="PTHR37313:SF1">
    <property type="entry name" value="UPF0749 PROTEIN RV1823"/>
    <property type="match status" value="1"/>
</dbReference>
<feature type="transmembrane region" description="Helical" evidence="4">
    <location>
        <begin position="39"/>
        <end position="59"/>
    </location>
</feature>
<comment type="caution">
    <text evidence="5">The sequence shown here is derived from an EMBL/GenBank/DDBJ whole genome shotgun (WGS) entry which is preliminary data.</text>
</comment>
<evidence type="ECO:0000256" key="1">
    <source>
        <dbReference type="ARBA" id="ARBA00009108"/>
    </source>
</evidence>
<reference evidence="5 6" key="1">
    <citation type="journal article" date="2019" name="Int. J. Syst. Evol. Microbiol.">
        <title>The Global Catalogue of Microorganisms (GCM) 10K type strain sequencing project: providing services to taxonomists for standard genome sequencing and annotation.</title>
        <authorList>
            <consortium name="The Broad Institute Genomics Platform"/>
            <consortium name="The Broad Institute Genome Sequencing Center for Infectious Disease"/>
            <person name="Wu L."/>
            <person name="Ma J."/>
        </authorList>
    </citation>
    <scope>NUCLEOTIDE SEQUENCE [LARGE SCALE GENOMIC DNA]</scope>
    <source>
        <strain evidence="5 6">JCM 13004</strain>
    </source>
</reference>
<organism evidence="5 6">
    <name type="scientific">Kitasatospora nipponensis</name>
    <dbReference type="NCBI Taxonomy" id="258049"/>
    <lineage>
        <taxon>Bacteria</taxon>
        <taxon>Bacillati</taxon>
        <taxon>Actinomycetota</taxon>
        <taxon>Actinomycetes</taxon>
        <taxon>Kitasatosporales</taxon>
        <taxon>Streptomycetaceae</taxon>
        <taxon>Kitasatospora</taxon>
    </lineage>
</organism>
<keyword evidence="6" id="KW-1185">Reference proteome</keyword>
<evidence type="ECO:0000256" key="3">
    <source>
        <dbReference type="SAM" id="MobiDB-lite"/>
    </source>
</evidence>
<feature type="region of interest" description="Disordered" evidence="3">
    <location>
        <begin position="276"/>
        <end position="341"/>
    </location>
</feature>
<evidence type="ECO:0000313" key="5">
    <source>
        <dbReference type="EMBL" id="GAA1266695.1"/>
    </source>
</evidence>
<keyword evidence="4" id="KW-1133">Transmembrane helix</keyword>
<dbReference type="Proteomes" id="UP001500037">
    <property type="component" value="Unassembled WGS sequence"/>
</dbReference>